<reference evidence="1 2" key="1">
    <citation type="submission" date="2014-04" db="EMBL/GenBank/DDBJ databases">
        <title>Evolutionary Origins and Diversification of the Mycorrhizal Mutualists.</title>
        <authorList>
            <consortium name="DOE Joint Genome Institute"/>
            <consortium name="Mycorrhizal Genomics Consortium"/>
            <person name="Kohler A."/>
            <person name="Kuo A."/>
            <person name="Nagy L.G."/>
            <person name="Floudas D."/>
            <person name="Copeland A."/>
            <person name="Barry K.W."/>
            <person name="Cichocki N."/>
            <person name="Veneault-Fourrey C."/>
            <person name="LaButti K."/>
            <person name="Lindquist E.A."/>
            <person name="Lipzen A."/>
            <person name="Lundell T."/>
            <person name="Morin E."/>
            <person name="Murat C."/>
            <person name="Riley R."/>
            <person name="Ohm R."/>
            <person name="Sun H."/>
            <person name="Tunlid A."/>
            <person name="Henrissat B."/>
            <person name="Grigoriev I.V."/>
            <person name="Hibbett D.S."/>
            <person name="Martin F."/>
        </authorList>
    </citation>
    <scope>NUCLEOTIDE SEQUENCE [LARGE SCALE GENOMIC DNA]</scope>
    <source>
        <strain evidence="1 2">Koide BX008</strain>
    </source>
</reference>
<name>A0A0C2WKF8_AMAMK</name>
<dbReference type="InParanoid" id="A0A0C2WKF8"/>
<gene>
    <name evidence="1" type="ORF">M378DRAFT_166142</name>
</gene>
<sequence length="142" mass="15893">MDTITIHPYNRTSQPTPAHEFAAAIISPLCYRCLLPHRQDDEDEQDILYAIPEIEEEDDEEYVVLNTEEGGLIEVLITIEANVHFEVDSTLAEEEWSIIVDEVSLGDGDEDDLVFVDTSHGNDVEIAPASVSGPRSARLRQK</sequence>
<protein>
    <submittedName>
        <fullName evidence="1">Uncharacterized protein</fullName>
    </submittedName>
</protein>
<dbReference type="Proteomes" id="UP000054549">
    <property type="component" value="Unassembled WGS sequence"/>
</dbReference>
<dbReference type="AlphaFoldDB" id="A0A0C2WKF8"/>
<evidence type="ECO:0000313" key="1">
    <source>
        <dbReference type="EMBL" id="KIL62002.1"/>
    </source>
</evidence>
<organism evidence="1 2">
    <name type="scientific">Amanita muscaria (strain Koide BX008)</name>
    <dbReference type="NCBI Taxonomy" id="946122"/>
    <lineage>
        <taxon>Eukaryota</taxon>
        <taxon>Fungi</taxon>
        <taxon>Dikarya</taxon>
        <taxon>Basidiomycota</taxon>
        <taxon>Agaricomycotina</taxon>
        <taxon>Agaricomycetes</taxon>
        <taxon>Agaricomycetidae</taxon>
        <taxon>Agaricales</taxon>
        <taxon>Pluteineae</taxon>
        <taxon>Amanitaceae</taxon>
        <taxon>Amanita</taxon>
    </lineage>
</organism>
<accession>A0A0C2WKF8</accession>
<proteinExistence type="predicted"/>
<keyword evidence="2" id="KW-1185">Reference proteome</keyword>
<dbReference type="EMBL" id="KN818276">
    <property type="protein sequence ID" value="KIL62002.1"/>
    <property type="molecule type" value="Genomic_DNA"/>
</dbReference>
<dbReference type="HOGENOM" id="CLU_1815318_0_0_1"/>
<evidence type="ECO:0000313" key="2">
    <source>
        <dbReference type="Proteomes" id="UP000054549"/>
    </source>
</evidence>